<reference evidence="2" key="1">
    <citation type="submission" date="2016-04" db="EMBL/GenBank/DDBJ databases">
        <authorList>
            <person name="Evans L.H."/>
            <person name="Alamgir A."/>
            <person name="Owens N."/>
            <person name="Weber N.D."/>
            <person name="Virtaneva K."/>
            <person name="Barbian K."/>
            <person name="Babar A."/>
            <person name="Rosenke K."/>
        </authorList>
    </citation>
    <scope>NUCLEOTIDE SEQUENCE</scope>
    <source>
        <strain evidence="2">Nono1</strain>
    </source>
</reference>
<keyword evidence="2" id="KW-0238">DNA-binding</keyword>
<feature type="domain" description="MmyB-like transcription regulator ligand binding" evidence="1">
    <location>
        <begin position="2"/>
        <end position="39"/>
    </location>
</feature>
<proteinExistence type="predicted"/>
<dbReference type="AlphaFoldDB" id="A0A1M4EDP7"/>
<dbReference type="GO" id="GO:0003677">
    <property type="term" value="F:DNA binding"/>
    <property type="evidence" value="ECO:0007669"/>
    <property type="project" value="UniProtKB-KW"/>
</dbReference>
<dbReference type="EMBL" id="LT559118">
    <property type="protein sequence ID" value="SBO96940.1"/>
    <property type="molecule type" value="Genomic_DNA"/>
</dbReference>
<organism evidence="2">
    <name type="scientific">Nonomuraea gerenzanensis</name>
    <dbReference type="NCBI Taxonomy" id="93944"/>
    <lineage>
        <taxon>Bacteria</taxon>
        <taxon>Bacillati</taxon>
        <taxon>Actinomycetota</taxon>
        <taxon>Actinomycetes</taxon>
        <taxon>Streptosporangiales</taxon>
        <taxon>Streptosporangiaceae</taxon>
        <taxon>Nonomuraea</taxon>
    </lineage>
</organism>
<dbReference type="InterPro" id="IPR041413">
    <property type="entry name" value="MLTR_LBD"/>
</dbReference>
<dbReference type="Pfam" id="PF17765">
    <property type="entry name" value="MLTR_LBD"/>
    <property type="match status" value="1"/>
</dbReference>
<protein>
    <submittedName>
        <fullName evidence="2">Putative DNA-binding protein</fullName>
    </submittedName>
</protein>
<name>A0A1M4EDP7_9ACTN</name>
<sequence length="55" mass="5749">MGELALRYENFSLPGDEEQSLSTYHAEPGSASEEALRLLASWGADAAAPAASGPR</sequence>
<accession>A0A1M4EDP7</accession>
<gene>
    <name evidence="2" type="ORF">BN4615_P6456</name>
</gene>
<evidence type="ECO:0000259" key="1">
    <source>
        <dbReference type="Pfam" id="PF17765"/>
    </source>
</evidence>
<evidence type="ECO:0000313" key="2">
    <source>
        <dbReference type="EMBL" id="SBO96940.1"/>
    </source>
</evidence>